<accession>A0A0F9ZLU4</accession>
<dbReference type="AlphaFoldDB" id="A0A0F9ZLU4"/>
<dbReference type="STRING" id="1618566.UR35_C0002G0021"/>
<evidence type="ECO:0000313" key="1">
    <source>
        <dbReference type="EMBL" id="KKP45188.1"/>
    </source>
</evidence>
<proteinExistence type="predicted"/>
<protein>
    <submittedName>
        <fullName evidence="1">Uncharacterized protein</fullName>
    </submittedName>
</protein>
<organism evidence="1 2">
    <name type="scientific">Candidatus Woesebacteria bacterium GW2011_GWB1_33_22</name>
    <dbReference type="NCBI Taxonomy" id="1618566"/>
    <lineage>
        <taxon>Bacteria</taxon>
        <taxon>Candidatus Woeseibacteriota</taxon>
    </lineage>
</organism>
<comment type="caution">
    <text evidence="1">The sequence shown here is derived from an EMBL/GenBank/DDBJ whole genome shotgun (WGS) entry which is preliminary data.</text>
</comment>
<name>A0A0F9ZLU4_9BACT</name>
<sequence length="76" mass="9153">MRNISEHVNVILRDNIPLSMTWRNRDYKITKVGLHHDYFEGKTLVHIFSVLSDDLFLKLKFNSKNLTWNLMEIYQT</sequence>
<reference evidence="1 2" key="1">
    <citation type="journal article" date="2015" name="Nature">
        <title>rRNA introns, odd ribosomes, and small enigmatic genomes across a large radiation of phyla.</title>
        <authorList>
            <person name="Brown C.T."/>
            <person name="Hug L.A."/>
            <person name="Thomas B.C."/>
            <person name="Sharon I."/>
            <person name="Castelle C.J."/>
            <person name="Singh A."/>
            <person name="Wilkins M.J."/>
            <person name="Williams K.H."/>
            <person name="Banfield J.F."/>
        </authorList>
    </citation>
    <scope>NUCLEOTIDE SEQUENCE [LARGE SCALE GENOMIC DNA]</scope>
</reference>
<dbReference type="EMBL" id="LBOW01000002">
    <property type="protein sequence ID" value="KKP45188.1"/>
    <property type="molecule type" value="Genomic_DNA"/>
</dbReference>
<gene>
    <name evidence="1" type="ORF">UR35_C0002G0021</name>
</gene>
<evidence type="ECO:0000313" key="2">
    <source>
        <dbReference type="Proteomes" id="UP000034778"/>
    </source>
</evidence>
<dbReference type="Proteomes" id="UP000034778">
    <property type="component" value="Unassembled WGS sequence"/>
</dbReference>